<reference evidence="1 2" key="1">
    <citation type="journal article" date="2018" name="Nat. Biotechnol.">
        <title>A standardized bacterial taxonomy based on genome phylogeny substantially revises the tree of life.</title>
        <authorList>
            <person name="Parks D.H."/>
            <person name="Chuvochina M."/>
            <person name="Waite D.W."/>
            <person name="Rinke C."/>
            <person name="Skarshewski A."/>
            <person name="Chaumeil P.A."/>
            <person name="Hugenholtz P."/>
        </authorList>
    </citation>
    <scope>NUCLEOTIDE SEQUENCE [LARGE SCALE GENOMIC DNA]</scope>
    <source>
        <strain evidence="1">UBA9152</strain>
    </source>
</reference>
<dbReference type="AlphaFoldDB" id="A0A3C1K8L6"/>
<sequence>AFSVTRRAEIEAQYPIHSISPVTLRKVLRARQIVVWRGLLPDAEEQAALDWPVTIAGVATTAADVTHRYSTAEWVERALTDSDLAAVDAMTLVTATLVDIDENGASR</sequence>
<gene>
    <name evidence="1" type="ORF">DCP95_00405</name>
</gene>
<evidence type="ECO:0000313" key="2">
    <source>
        <dbReference type="Proteomes" id="UP000257479"/>
    </source>
</evidence>
<organism evidence="1 2">
    <name type="scientific">Microbacterium ginsengisoli</name>
    <dbReference type="NCBI Taxonomy" id="400772"/>
    <lineage>
        <taxon>Bacteria</taxon>
        <taxon>Bacillati</taxon>
        <taxon>Actinomycetota</taxon>
        <taxon>Actinomycetes</taxon>
        <taxon>Micrococcales</taxon>
        <taxon>Microbacteriaceae</taxon>
        <taxon>Microbacterium</taxon>
    </lineage>
</organism>
<name>A0A3C1K8L6_9MICO</name>
<proteinExistence type="predicted"/>
<dbReference type="Proteomes" id="UP000257479">
    <property type="component" value="Unassembled WGS sequence"/>
</dbReference>
<feature type="non-terminal residue" evidence="1">
    <location>
        <position position="1"/>
    </location>
</feature>
<protein>
    <submittedName>
        <fullName evidence="1">Uncharacterized protein</fullName>
    </submittedName>
</protein>
<accession>A0A3C1K8L6</accession>
<evidence type="ECO:0000313" key="1">
    <source>
        <dbReference type="EMBL" id="HAN23020.1"/>
    </source>
</evidence>
<dbReference type="EMBL" id="DMNG01000005">
    <property type="protein sequence ID" value="HAN23020.1"/>
    <property type="molecule type" value="Genomic_DNA"/>
</dbReference>
<comment type="caution">
    <text evidence="1">The sequence shown here is derived from an EMBL/GenBank/DDBJ whole genome shotgun (WGS) entry which is preliminary data.</text>
</comment>